<organism evidence="7 8">
    <name type="scientific">Sorghum bicolor</name>
    <name type="common">Sorghum</name>
    <name type="synonym">Sorghum vulgare</name>
    <dbReference type="NCBI Taxonomy" id="4558"/>
    <lineage>
        <taxon>Eukaryota</taxon>
        <taxon>Viridiplantae</taxon>
        <taxon>Streptophyta</taxon>
        <taxon>Embryophyta</taxon>
        <taxon>Tracheophyta</taxon>
        <taxon>Spermatophyta</taxon>
        <taxon>Magnoliopsida</taxon>
        <taxon>Liliopsida</taxon>
        <taxon>Poales</taxon>
        <taxon>Poaceae</taxon>
        <taxon>PACMAD clade</taxon>
        <taxon>Panicoideae</taxon>
        <taxon>Andropogonodae</taxon>
        <taxon>Andropogoneae</taxon>
        <taxon>Sorghinae</taxon>
        <taxon>Sorghum</taxon>
    </lineage>
</organism>
<evidence type="ECO:0000313" key="7">
    <source>
        <dbReference type="EMBL" id="KAG0535862.1"/>
    </source>
</evidence>
<dbReference type="InterPro" id="IPR035669">
    <property type="entry name" value="SGNH_plant_lipase-like"/>
</dbReference>
<evidence type="ECO:0008006" key="9">
    <source>
        <dbReference type="Google" id="ProtNLM"/>
    </source>
</evidence>
<comment type="similarity">
    <text evidence="1">Belongs to the 'GDSL' lipolytic enzyme family.</text>
</comment>
<dbReference type="AlphaFoldDB" id="A0A921R9T1"/>
<accession>A0A921R9T1</accession>
<dbReference type="Proteomes" id="UP000807115">
    <property type="component" value="Chromosome 3"/>
</dbReference>
<evidence type="ECO:0000256" key="6">
    <source>
        <dbReference type="SAM" id="SignalP"/>
    </source>
</evidence>
<proteinExistence type="inferred from homology"/>
<comment type="caution">
    <text evidence="7">The sequence shown here is derived from an EMBL/GenBank/DDBJ whole genome shotgun (WGS) entry which is preliminary data.</text>
</comment>
<gene>
    <name evidence="7" type="ORF">BDA96_03G014600</name>
</gene>
<reference evidence="7" key="2">
    <citation type="submission" date="2020-10" db="EMBL/GenBank/DDBJ databases">
        <authorList>
            <person name="Cooper E.A."/>
            <person name="Brenton Z.W."/>
            <person name="Flinn B.S."/>
            <person name="Jenkins J."/>
            <person name="Shu S."/>
            <person name="Flowers D."/>
            <person name="Luo F."/>
            <person name="Wang Y."/>
            <person name="Xia P."/>
            <person name="Barry K."/>
            <person name="Daum C."/>
            <person name="Lipzen A."/>
            <person name="Yoshinaga Y."/>
            <person name="Schmutz J."/>
            <person name="Saski C."/>
            <person name="Vermerris W."/>
            <person name="Kresovich S."/>
        </authorList>
    </citation>
    <scope>NUCLEOTIDE SEQUENCE</scope>
</reference>
<dbReference type="Pfam" id="PF00657">
    <property type="entry name" value="Lipase_GDSL"/>
    <property type="match status" value="1"/>
</dbReference>
<evidence type="ECO:0000256" key="4">
    <source>
        <dbReference type="ARBA" id="ARBA00023180"/>
    </source>
</evidence>
<dbReference type="CDD" id="cd01837">
    <property type="entry name" value="SGNH_plant_lipase_like"/>
    <property type="match status" value="1"/>
</dbReference>
<protein>
    <recommendedName>
        <fullName evidence="9">GDSL esterase/lipase</fullName>
    </recommendedName>
</protein>
<dbReference type="InterPro" id="IPR036514">
    <property type="entry name" value="SGNH_hydro_sf"/>
</dbReference>
<sequence length="414" mass="44091">MRCKQLLPPCAVWQLLVVLVLSSSSAAAAAAPVPASSTTLRVQQRYDSIFSLGDSYADTGNGPVVFGWHAIASPVMRPPYGSTFFGHPTGRNCDGRLVIDFLAESLGLPLVPPFLRHGATSFRRGANFAVGGATALDASFFHRWDPPGGGSVFPLNVSLAVQLQWFQSLKPSLCATPKDCSQLLGRSLFFVGAFGANDYLLAMAAMRLEQVRSLVPAVVRTISMAVERLIVEHGATTVVVPGVIPVGCAPPVLATFGDPDDPASYDPRTGCLRAINEVAAHLNALLQDALRELRSRHRHRISAVVYADFFGPVIDMVTSPAKFGFDEDVLTLCCGGPGRFNYNRHVFCGEPGANECKDPSARLFWDGVHLTEAAYRYVAAGWLSAITSPPPGRSGGGGGGATLPTGTGRRRLQL</sequence>
<evidence type="ECO:0000256" key="1">
    <source>
        <dbReference type="ARBA" id="ARBA00008668"/>
    </source>
</evidence>
<feature type="chain" id="PRO_5037150932" description="GDSL esterase/lipase" evidence="6">
    <location>
        <begin position="31"/>
        <end position="414"/>
    </location>
</feature>
<name>A0A921R9T1_SORBI</name>
<dbReference type="PANTHER" id="PTHR22835">
    <property type="entry name" value="ZINC FINGER FYVE DOMAIN CONTAINING PROTEIN"/>
    <property type="match status" value="1"/>
</dbReference>
<evidence type="ECO:0000256" key="2">
    <source>
        <dbReference type="ARBA" id="ARBA00022729"/>
    </source>
</evidence>
<keyword evidence="4" id="KW-0325">Glycoprotein</keyword>
<reference evidence="7" key="1">
    <citation type="journal article" date="2019" name="BMC Genomics">
        <title>A new reference genome for Sorghum bicolor reveals high levels of sequence similarity between sweet and grain genotypes: implications for the genetics of sugar metabolism.</title>
        <authorList>
            <person name="Cooper E.A."/>
            <person name="Brenton Z.W."/>
            <person name="Flinn B.S."/>
            <person name="Jenkins J."/>
            <person name="Shu S."/>
            <person name="Flowers D."/>
            <person name="Luo F."/>
            <person name="Wang Y."/>
            <person name="Xia P."/>
            <person name="Barry K."/>
            <person name="Daum C."/>
            <person name="Lipzen A."/>
            <person name="Yoshinaga Y."/>
            <person name="Schmutz J."/>
            <person name="Saski C."/>
            <person name="Vermerris W."/>
            <person name="Kresovich S."/>
        </authorList>
    </citation>
    <scope>NUCLEOTIDE SEQUENCE</scope>
</reference>
<feature type="signal peptide" evidence="6">
    <location>
        <begin position="1"/>
        <end position="30"/>
    </location>
</feature>
<feature type="region of interest" description="Disordered" evidence="5">
    <location>
        <begin position="389"/>
        <end position="414"/>
    </location>
</feature>
<dbReference type="Gene3D" id="3.40.50.1110">
    <property type="entry name" value="SGNH hydrolase"/>
    <property type="match status" value="1"/>
</dbReference>
<dbReference type="InterPro" id="IPR001087">
    <property type="entry name" value="GDSL"/>
</dbReference>
<evidence type="ECO:0000313" key="8">
    <source>
        <dbReference type="Proteomes" id="UP000807115"/>
    </source>
</evidence>
<dbReference type="SUPFAM" id="SSF52266">
    <property type="entry name" value="SGNH hydrolase"/>
    <property type="match status" value="1"/>
</dbReference>
<dbReference type="EMBL" id="CM027682">
    <property type="protein sequence ID" value="KAG0535862.1"/>
    <property type="molecule type" value="Genomic_DNA"/>
</dbReference>
<keyword evidence="3" id="KW-0378">Hydrolase</keyword>
<dbReference type="OMA" id="VIPVGCA"/>
<dbReference type="OrthoDB" id="1600564at2759"/>
<dbReference type="PANTHER" id="PTHR22835:SF565">
    <property type="entry name" value="GDSL ESTERASE_LIPASE"/>
    <property type="match status" value="1"/>
</dbReference>
<dbReference type="KEGG" id="sbi:8079481"/>
<evidence type="ECO:0000256" key="3">
    <source>
        <dbReference type="ARBA" id="ARBA00022801"/>
    </source>
</evidence>
<keyword evidence="2 6" id="KW-0732">Signal</keyword>
<dbReference type="GO" id="GO:0016788">
    <property type="term" value="F:hydrolase activity, acting on ester bonds"/>
    <property type="evidence" value="ECO:0007669"/>
    <property type="project" value="InterPro"/>
</dbReference>
<evidence type="ECO:0000256" key="5">
    <source>
        <dbReference type="SAM" id="MobiDB-lite"/>
    </source>
</evidence>
<dbReference type="Gramene" id="EES02226">
    <property type="protein sequence ID" value="EES02226"/>
    <property type="gene ID" value="SORBI_3003G013100"/>
</dbReference>